<accession>A0A939FEB0</accession>
<comment type="caution">
    <text evidence="2">The sequence shown here is derived from an EMBL/GenBank/DDBJ whole genome shotgun (WGS) entry which is preliminary data.</text>
</comment>
<feature type="compositionally biased region" description="Pro residues" evidence="1">
    <location>
        <begin position="107"/>
        <end position="123"/>
    </location>
</feature>
<gene>
    <name evidence="2" type="ORF">J0695_38180</name>
</gene>
<proteinExistence type="predicted"/>
<feature type="compositionally biased region" description="Low complexity" evidence="1">
    <location>
        <begin position="96"/>
        <end position="106"/>
    </location>
</feature>
<dbReference type="Proteomes" id="UP000664167">
    <property type="component" value="Unassembled WGS sequence"/>
</dbReference>
<protein>
    <submittedName>
        <fullName evidence="2">5,6-dimethylbenzimidazole synthase</fullName>
    </submittedName>
</protein>
<feature type="compositionally biased region" description="Low complexity" evidence="1">
    <location>
        <begin position="58"/>
        <end position="69"/>
    </location>
</feature>
<dbReference type="EMBL" id="JAFLRJ010000674">
    <property type="protein sequence ID" value="MBO0517540.1"/>
    <property type="molecule type" value="Genomic_DNA"/>
</dbReference>
<feature type="region of interest" description="Disordered" evidence="1">
    <location>
        <begin position="1"/>
        <end position="128"/>
    </location>
</feature>
<sequence>MTDTGQIPGEGQPENAGMVEQPGIPAPGAYTFLDPSENTPEDDDLLLMPASAGAWSDPQPAAGAAQVPASEYGAHEAGGRDSGSVDLSDVRMQFDAPAPAQATTSAPTPPPARRPLHMGPPVPDASAGVVRSLADRGPTATPANPMPMRNSGPPTTGPEYFDIPAEDAPGLPGPQLGEIPPQAPTSWTPEPQMPVPAHLQAHTPPPVQAQEPQHFAVATAVPADPAVSAAPAETVVPEPVMAGVPMAAAPMHQAQTPAEPVPAPAAPAVLEVPVVPEVPVAPAQFVPVAQVQPQT</sequence>
<dbReference type="AlphaFoldDB" id="A0A939FEB0"/>
<feature type="non-terminal residue" evidence="2">
    <location>
        <position position="295"/>
    </location>
</feature>
<evidence type="ECO:0000313" key="2">
    <source>
        <dbReference type="EMBL" id="MBO0517540.1"/>
    </source>
</evidence>
<name>A0A939FEB0_9ACTN</name>
<evidence type="ECO:0000256" key="1">
    <source>
        <dbReference type="SAM" id="MobiDB-lite"/>
    </source>
</evidence>
<keyword evidence="3" id="KW-1185">Reference proteome</keyword>
<evidence type="ECO:0000313" key="3">
    <source>
        <dbReference type="Proteomes" id="UP000664167"/>
    </source>
</evidence>
<reference evidence="2" key="1">
    <citation type="submission" date="2021-03" db="EMBL/GenBank/DDBJ databases">
        <title>Streptomyces poriferae sp. nov., a novel marine sponge-derived Actinobacteria species with anti-MRSA activity.</title>
        <authorList>
            <person name="Sandoval-Powers M."/>
            <person name="Kralova S."/>
            <person name="Nguyen G.-S."/>
            <person name="Fawwal D."/>
            <person name="Degnes K."/>
            <person name="Klinkenberg G."/>
            <person name="Sletta H."/>
            <person name="Wentzel A."/>
            <person name="Liles M.R."/>
        </authorList>
    </citation>
    <scope>NUCLEOTIDE SEQUENCE</scope>
    <source>
        <strain evidence="2">DSM 41794</strain>
    </source>
</reference>
<organism evidence="2 3">
    <name type="scientific">Streptomyces beijiangensis</name>
    <dbReference type="NCBI Taxonomy" id="163361"/>
    <lineage>
        <taxon>Bacteria</taxon>
        <taxon>Bacillati</taxon>
        <taxon>Actinomycetota</taxon>
        <taxon>Actinomycetes</taxon>
        <taxon>Kitasatosporales</taxon>
        <taxon>Streptomycetaceae</taxon>
        <taxon>Streptomyces</taxon>
    </lineage>
</organism>